<comment type="catalytic activity">
    <reaction evidence="9">
        <text>L-valine + 2-oxoglutarate = 3-methyl-2-oxobutanoate + L-glutamate</text>
        <dbReference type="Rhea" id="RHEA:24813"/>
        <dbReference type="ChEBI" id="CHEBI:11851"/>
        <dbReference type="ChEBI" id="CHEBI:16810"/>
        <dbReference type="ChEBI" id="CHEBI:29985"/>
        <dbReference type="ChEBI" id="CHEBI:57762"/>
        <dbReference type="EC" id="2.6.1.42"/>
    </reaction>
</comment>
<evidence type="ECO:0000313" key="11">
    <source>
        <dbReference type="Proteomes" id="UP000077755"/>
    </source>
</evidence>
<dbReference type="CDD" id="cd01557">
    <property type="entry name" value="BCAT_beta_family"/>
    <property type="match status" value="1"/>
</dbReference>
<keyword evidence="3 9" id="KW-0032">Aminotransferase</keyword>
<dbReference type="Pfam" id="PF01063">
    <property type="entry name" value="Aminotran_4"/>
    <property type="match status" value="1"/>
</dbReference>
<evidence type="ECO:0000256" key="6">
    <source>
        <dbReference type="PIRSR" id="PIRSR006468-1"/>
    </source>
</evidence>
<evidence type="ECO:0000256" key="3">
    <source>
        <dbReference type="ARBA" id="ARBA00022576"/>
    </source>
</evidence>
<dbReference type="InterPro" id="IPR005786">
    <property type="entry name" value="B_amino_transII"/>
</dbReference>
<evidence type="ECO:0000256" key="1">
    <source>
        <dbReference type="ARBA" id="ARBA00001933"/>
    </source>
</evidence>
<dbReference type="InterPro" id="IPR043132">
    <property type="entry name" value="BCAT-like_C"/>
</dbReference>
<keyword evidence="9" id="KW-0028">Amino-acid biosynthesis</keyword>
<dbReference type="GO" id="GO:0009082">
    <property type="term" value="P:branched-chain amino acid biosynthetic process"/>
    <property type="evidence" value="ECO:0007669"/>
    <property type="project" value="UniProtKB-KW"/>
</dbReference>
<reference evidence="10" key="1">
    <citation type="journal article" date="2016" name="Nat. Genet.">
        <title>A high-quality carrot genome assembly provides new insights into carotenoid accumulation and asterid genome evolution.</title>
        <authorList>
            <person name="Iorizzo M."/>
            <person name="Ellison S."/>
            <person name="Senalik D."/>
            <person name="Zeng P."/>
            <person name="Satapoomin P."/>
            <person name="Huang J."/>
            <person name="Bowman M."/>
            <person name="Iovene M."/>
            <person name="Sanseverino W."/>
            <person name="Cavagnaro P."/>
            <person name="Yildiz M."/>
            <person name="Macko-Podgorni A."/>
            <person name="Moranska E."/>
            <person name="Grzebelus E."/>
            <person name="Grzebelus D."/>
            <person name="Ashrafi H."/>
            <person name="Zheng Z."/>
            <person name="Cheng S."/>
            <person name="Spooner D."/>
            <person name="Van Deynze A."/>
            <person name="Simon P."/>
        </authorList>
    </citation>
    <scope>NUCLEOTIDE SEQUENCE</scope>
    <source>
        <tissue evidence="10">Leaf</tissue>
    </source>
</reference>
<dbReference type="GO" id="GO:0008652">
    <property type="term" value="P:amino acid biosynthetic process"/>
    <property type="evidence" value="ECO:0007669"/>
    <property type="project" value="UniProtKB-KW"/>
</dbReference>
<comment type="cofactor">
    <cofactor evidence="1 8">
        <name>pyridoxal 5'-phosphate</name>
        <dbReference type="ChEBI" id="CHEBI:597326"/>
    </cofactor>
</comment>
<proteinExistence type="inferred from homology"/>
<dbReference type="FunFam" id="3.20.10.10:FF:000003">
    <property type="entry name" value="Branched-chain-amino-acid aminotransferase"/>
    <property type="match status" value="1"/>
</dbReference>
<dbReference type="NCBIfam" id="NF009897">
    <property type="entry name" value="PRK13357.1"/>
    <property type="match status" value="1"/>
</dbReference>
<dbReference type="EC" id="2.6.1.42" evidence="9"/>
<dbReference type="GO" id="GO:0004084">
    <property type="term" value="F:branched-chain-amino-acid transaminase activity"/>
    <property type="evidence" value="ECO:0007669"/>
    <property type="project" value="UniProtKB-EC"/>
</dbReference>
<keyword evidence="4 9" id="KW-0808">Transferase</keyword>
<keyword evidence="11" id="KW-1185">Reference proteome</keyword>
<evidence type="ECO:0000256" key="2">
    <source>
        <dbReference type="ARBA" id="ARBA00009320"/>
    </source>
</evidence>
<comment type="catalytic activity">
    <reaction evidence="9">
        <text>L-isoleucine + 2-oxoglutarate = (S)-3-methyl-2-oxopentanoate + L-glutamate</text>
        <dbReference type="Rhea" id="RHEA:24801"/>
        <dbReference type="ChEBI" id="CHEBI:16810"/>
        <dbReference type="ChEBI" id="CHEBI:29985"/>
        <dbReference type="ChEBI" id="CHEBI:35146"/>
        <dbReference type="ChEBI" id="CHEBI:58045"/>
        <dbReference type="EC" id="2.6.1.42"/>
    </reaction>
</comment>
<protein>
    <recommendedName>
        <fullName evidence="9">Branched-chain-amino-acid aminotransferase</fullName>
        <ecNumber evidence="9">2.6.1.42</ecNumber>
    </recommendedName>
</protein>
<dbReference type="InterPro" id="IPR001544">
    <property type="entry name" value="Aminotrans_IV"/>
</dbReference>
<dbReference type="SUPFAM" id="SSF56752">
    <property type="entry name" value="D-aminoacid aminotransferase-like PLP-dependent enzymes"/>
    <property type="match status" value="1"/>
</dbReference>
<dbReference type="Gene3D" id="3.30.470.10">
    <property type="match status" value="1"/>
</dbReference>
<dbReference type="InterPro" id="IPR033939">
    <property type="entry name" value="BCAT_family"/>
</dbReference>
<name>A0AAF1BH72_DAUCS</name>
<dbReference type="Gene3D" id="3.20.10.10">
    <property type="entry name" value="D-amino Acid Aminotransferase, subunit A, domain 2"/>
    <property type="match status" value="1"/>
</dbReference>
<dbReference type="InterPro" id="IPR018300">
    <property type="entry name" value="Aminotrans_IV_CS"/>
</dbReference>
<keyword evidence="5 8" id="KW-0663">Pyridoxal phosphate</keyword>
<evidence type="ECO:0000256" key="5">
    <source>
        <dbReference type="ARBA" id="ARBA00022898"/>
    </source>
</evidence>
<dbReference type="PANTHER" id="PTHR42825">
    <property type="entry name" value="AMINO ACID AMINOTRANSFERASE"/>
    <property type="match status" value="1"/>
</dbReference>
<evidence type="ECO:0000313" key="10">
    <source>
        <dbReference type="EMBL" id="WOH14451.1"/>
    </source>
</evidence>
<dbReference type="AlphaFoldDB" id="A0AAF1BH72"/>
<comment type="similarity">
    <text evidence="2 7">Belongs to the class-IV pyridoxal-phosphate-dependent aminotransferase family.</text>
</comment>
<reference evidence="10" key="2">
    <citation type="submission" date="2022-03" db="EMBL/GenBank/DDBJ databases">
        <title>Draft title - Genomic analysis of global carrot germplasm unveils the trajectory of domestication and the origin of high carotenoid orange carrot.</title>
        <authorList>
            <person name="Iorizzo M."/>
            <person name="Ellison S."/>
            <person name="Senalik D."/>
            <person name="Macko-Podgorni A."/>
            <person name="Grzebelus D."/>
            <person name="Bostan H."/>
            <person name="Rolling W."/>
            <person name="Curaba J."/>
            <person name="Simon P."/>
        </authorList>
    </citation>
    <scope>NUCLEOTIDE SEQUENCE</scope>
    <source>
        <tissue evidence="10">Leaf</tissue>
    </source>
</reference>
<evidence type="ECO:0000256" key="8">
    <source>
        <dbReference type="RuleBase" id="RU004516"/>
    </source>
</evidence>
<dbReference type="NCBIfam" id="TIGR01123">
    <property type="entry name" value="ilvE_II"/>
    <property type="match status" value="1"/>
</dbReference>
<dbReference type="EMBL" id="CP093351">
    <property type="protein sequence ID" value="WOH14451.1"/>
    <property type="molecule type" value="Genomic_DNA"/>
</dbReference>
<dbReference type="PANTHER" id="PTHR42825:SF29">
    <property type="entry name" value="BRANCHED-CHAIN-AMINO-ACID AMINOTRANSFERASE"/>
    <property type="match status" value="1"/>
</dbReference>
<dbReference type="FunFam" id="3.30.470.10:FF:000003">
    <property type="entry name" value="Branched-chain-amino-acid aminotransferase"/>
    <property type="match status" value="1"/>
</dbReference>
<sequence>MFQRITTLRQIFSSKFIQSQGARSSYHTSGAAVSSKEYEPFAHQNENLSVDWDNLGFNLMPADYMYMMKCTEGESFTQGHLDRYGSIELSPAACVLNYGQGLFEGTKAFRGENGRLFLFRPEQNAVRMQIGADRMCMPAPSTEQFVDAVKEIALANHRWIPPTRKGSLYIRPLLIGSGPILGVAPAPEYTFLIYASPVGNYFKEGMAPLSLYVEDEYHRASPGGAGCVKAITNYSPVLKAQARAKSIGFSDVLYLDSSSKTIIEEASSSNFFIVKDNVISTPAPNGTFLEGITRKSIIEIARDLGYQVDERSVRVDELDHADEVFCTGTAAGVAAVGSITFRGKRFDYKVDGRLVSQRLYSTLVGIQRGVVQDKWKWLVRID</sequence>
<dbReference type="InterPro" id="IPR036038">
    <property type="entry name" value="Aminotransferase-like"/>
</dbReference>
<dbReference type="GO" id="GO:0005737">
    <property type="term" value="C:cytoplasm"/>
    <property type="evidence" value="ECO:0007669"/>
    <property type="project" value="UniProtKB-ARBA"/>
</dbReference>
<keyword evidence="9" id="KW-0100">Branched-chain amino acid biosynthesis</keyword>
<dbReference type="PIRSF" id="PIRSF006468">
    <property type="entry name" value="BCAT1"/>
    <property type="match status" value="1"/>
</dbReference>
<dbReference type="PROSITE" id="PS00770">
    <property type="entry name" value="AA_TRANSFER_CLASS_4"/>
    <property type="match status" value="1"/>
</dbReference>
<accession>A0AAF1BH72</accession>
<organism evidence="10 11">
    <name type="scientific">Daucus carota subsp. sativus</name>
    <name type="common">Carrot</name>
    <dbReference type="NCBI Taxonomy" id="79200"/>
    <lineage>
        <taxon>Eukaryota</taxon>
        <taxon>Viridiplantae</taxon>
        <taxon>Streptophyta</taxon>
        <taxon>Embryophyta</taxon>
        <taxon>Tracheophyta</taxon>
        <taxon>Spermatophyta</taxon>
        <taxon>Magnoliopsida</taxon>
        <taxon>eudicotyledons</taxon>
        <taxon>Gunneridae</taxon>
        <taxon>Pentapetalae</taxon>
        <taxon>asterids</taxon>
        <taxon>campanulids</taxon>
        <taxon>Apiales</taxon>
        <taxon>Apiaceae</taxon>
        <taxon>Apioideae</taxon>
        <taxon>Scandiceae</taxon>
        <taxon>Daucinae</taxon>
        <taxon>Daucus</taxon>
        <taxon>Daucus sect. Daucus</taxon>
    </lineage>
</organism>
<dbReference type="InterPro" id="IPR043131">
    <property type="entry name" value="BCAT-like_N"/>
</dbReference>
<evidence type="ECO:0000256" key="7">
    <source>
        <dbReference type="RuleBase" id="RU004106"/>
    </source>
</evidence>
<gene>
    <name evidence="10" type="ORF">DCAR_0933970</name>
</gene>
<feature type="modified residue" description="N6-(pyridoxal phosphate)lysine" evidence="6">
    <location>
        <position position="229"/>
    </location>
</feature>
<evidence type="ECO:0000256" key="9">
    <source>
        <dbReference type="RuleBase" id="RU004517"/>
    </source>
</evidence>
<dbReference type="Proteomes" id="UP000077755">
    <property type="component" value="Chromosome 9"/>
</dbReference>
<comment type="catalytic activity">
    <reaction evidence="9">
        <text>L-leucine + 2-oxoglutarate = 4-methyl-2-oxopentanoate + L-glutamate</text>
        <dbReference type="Rhea" id="RHEA:18321"/>
        <dbReference type="ChEBI" id="CHEBI:16810"/>
        <dbReference type="ChEBI" id="CHEBI:17865"/>
        <dbReference type="ChEBI" id="CHEBI:29985"/>
        <dbReference type="ChEBI" id="CHEBI:57427"/>
        <dbReference type="EC" id="2.6.1.42"/>
    </reaction>
</comment>
<evidence type="ECO:0000256" key="4">
    <source>
        <dbReference type="ARBA" id="ARBA00022679"/>
    </source>
</evidence>